<dbReference type="Pfam" id="PF13459">
    <property type="entry name" value="Fer4_15"/>
    <property type="match status" value="1"/>
</dbReference>
<reference evidence="9" key="1">
    <citation type="journal article" date="2019" name="Int. J. Syst. Evol. Microbiol.">
        <title>The Global Catalogue of Microorganisms (GCM) 10K type strain sequencing project: providing services to taxonomists for standard genome sequencing and annotation.</title>
        <authorList>
            <consortium name="The Broad Institute Genomics Platform"/>
            <consortium name="The Broad Institute Genome Sequencing Center for Infectious Disease"/>
            <person name="Wu L."/>
            <person name="Ma J."/>
        </authorList>
    </citation>
    <scope>NUCLEOTIDE SEQUENCE [LARGE SCALE GENOMIC DNA]</scope>
    <source>
        <strain evidence="9">DT72</strain>
    </source>
</reference>
<evidence type="ECO:0000256" key="1">
    <source>
        <dbReference type="ARBA" id="ARBA00001927"/>
    </source>
</evidence>
<keyword evidence="3" id="KW-0479">Metal-binding</keyword>
<keyword evidence="5" id="KW-0408">Iron</keyword>
<dbReference type="EMBL" id="JBHUFB010000010">
    <property type="protein sequence ID" value="MFD1813288.1"/>
    <property type="molecule type" value="Genomic_DNA"/>
</dbReference>
<organism evidence="8 9">
    <name type="scientific">Rhodococcus gannanensis</name>
    <dbReference type="NCBI Taxonomy" id="1960308"/>
    <lineage>
        <taxon>Bacteria</taxon>
        <taxon>Bacillati</taxon>
        <taxon>Actinomycetota</taxon>
        <taxon>Actinomycetes</taxon>
        <taxon>Mycobacteriales</taxon>
        <taxon>Nocardiaceae</taxon>
        <taxon>Rhodococcus</taxon>
    </lineage>
</organism>
<name>A0ABW4P5B4_9NOCA</name>
<keyword evidence="9" id="KW-1185">Reference proteome</keyword>
<keyword evidence="6" id="KW-0411">Iron-sulfur</keyword>
<dbReference type="Proteomes" id="UP001597286">
    <property type="component" value="Unassembled WGS sequence"/>
</dbReference>
<proteinExistence type="predicted"/>
<dbReference type="PANTHER" id="PTHR36923">
    <property type="entry name" value="FERREDOXIN"/>
    <property type="match status" value="1"/>
</dbReference>
<evidence type="ECO:0000256" key="6">
    <source>
        <dbReference type="ARBA" id="ARBA00023014"/>
    </source>
</evidence>
<evidence type="ECO:0000256" key="3">
    <source>
        <dbReference type="ARBA" id="ARBA00022723"/>
    </source>
</evidence>
<keyword evidence="4" id="KW-0249">Electron transport</keyword>
<protein>
    <submittedName>
        <fullName evidence="8">Ferredoxin</fullName>
    </submittedName>
</protein>
<evidence type="ECO:0000256" key="7">
    <source>
        <dbReference type="ARBA" id="ARBA00023291"/>
    </source>
</evidence>
<comment type="cofactor">
    <cofactor evidence="1">
        <name>[3Fe-4S] cluster</name>
        <dbReference type="ChEBI" id="CHEBI:21137"/>
    </cofactor>
</comment>
<evidence type="ECO:0000256" key="5">
    <source>
        <dbReference type="ARBA" id="ARBA00023004"/>
    </source>
</evidence>
<keyword evidence="7" id="KW-0003">3Fe-4S</keyword>
<dbReference type="PANTHER" id="PTHR36923:SF3">
    <property type="entry name" value="FERREDOXIN"/>
    <property type="match status" value="1"/>
</dbReference>
<dbReference type="RefSeq" id="WP_378485760.1">
    <property type="nucleotide sequence ID" value="NZ_JBHUFB010000010.1"/>
</dbReference>
<dbReference type="InterPro" id="IPR051269">
    <property type="entry name" value="Fe-S_cluster_ET"/>
</dbReference>
<evidence type="ECO:0000256" key="4">
    <source>
        <dbReference type="ARBA" id="ARBA00022982"/>
    </source>
</evidence>
<keyword evidence="2" id="KW-0813">Transport</keyword>
<accession>A0ABW4P5B4</accession>
<gene>
    <name evidence="8" type="ORF">ACFSJG_13770</name>
</gene>
<comment type="caution">
    <text evidence="8">The sequence shown here is derived from an EMBL/GenBank/DDBJ whole genome shotgun (WGS) entry which is preliminary data.</text>
</comment>
<dbReference type="Gene3D" id="3.30.70.20">
    <property type="match status" value="1"/>
</dbReference>
<evidence type="ECO:0000313" key="9">
    <source>
        <dbReference type="Proteomes" id="UP001597286"/>
    </source>
</evidence>
<dbReference type="SUPFAM" id="SSF54862">
    <property type="entry name" value="4Fe-4S ferredoxins"/>
    <property type="match status" value="1"/>
</dbReference>
<sequence>MKITIDQGKCIAAGQCVAAADTVFDQRDDDGIAFLIDEDPPASEAADVRHAAAVCPAMAIVVED</sequence>
<evidence type="ECO:0000313" key="8">
    <source>
        <dbReference type="EMBL" id="MFD1813288.1"/>
    </source>
</evidence>
<evidence type="ECO:0000256" key="2">
    <source>
        <dbReference type="ARBA" id="ARBA00022448"/>
    </source>
</evidence>